<reference evidence="2 3" key="1">
    <citation type="journal article" date="2015" name="Front. Microbiol.">
        <title>Genome sequence of the plant growth promoting endophytic yeast Rhodotorula graminis WP1.</title>
        <authorList>
            <person name="Firrincieli A."/>
            <person name="Otillar R."/>
            <person name="Salamov A."/>
            <person name="Schmutz J."/>
            <person name="Khan Z."/>
            <person name="Redman R.S."/>
            <person name="Fleck N.D."/>
            <person name="Lindquist E."/>
            <person name="Grigoriev I.V."/>
            <person name="Doty S.L."/>
        </authorList>
    </citation>
    <scope>NUCLEOTIDE SEQUENCE [LARGE SCALE GENOMIC DNA]</scope>
    <source>
        <strain evidence="2 3">WP1</strain>
    </source>
</reference>
<dbReference type="EMBL" id="KQ474074">
    <property type="protein sequence ID" value="KPV77441.1"/>
    <property type="molecule type" value="Genomic_DNA"/>
</dbReference>
<dbReference type="Proteomes" id="UP000053890">
    <property type="component" value="Unassembled WGS sequence"/>
</dbReference>
<organism evidence="2 3">
    <name type="scientific">Rhodotorula graminis (strain WP1)</name>
    <dbReference type="NCBI Taxonomy" id="578459"/>
    <lineage>
        <taxon>Eukaryota</taxon>
        <taxon>Fungi</taxon>
        <taxon>Dikarya</taxon>
        <taxon>Basidiomycota</taxon>
        <taxon>Pucciniomycotina</taxon>
        <taxon>Microbotryomycetes</taxon>
        <taxon>Sporidiobolales</taxon>
        <taxon>Sporidiobolaceae</taxon>
        <taxon>Rhodotorula</taxon>
    </lineage>
</organism>
<feature type="region of interest" description="Disordered" evidence="1">
    <location>
        <begin position="227"/>
        <end position="281"/>
    </location>
</feature>
<proteinExistence type="predicted"/>
<gene>
    <name evidence="2" type="ORF">RHOBADRAFT_41434</name>
</gene>
<evidence type="ECO:0000313" key="2">
    <source>
        <dbReference type="EMBL" id="KPV77441.1"/>
    </source>
</evidence>
<sequence length="281" mass="31518">MDPLAHIEVKGVLSILPRTRRNGSSVFGRDNRAFGSWANQRASDLAPSWATASYDQKEYFRRHIQHIANQLLGEDTHERYEIGELLPRVETMREWLHAGAAAPSSSNPQDSSVDFRGTFPPFHGSLETGQEATPSSDRATLVHLLQSIVQSTTPSGEPLPILQWRTRAAESLAQLWETTQPARRVQFANRLQELNRRLQNGQILLPADLPSIPLMHDFLSPPQMLEPRWTGGPRAGHPWHSLAKATRAGDGRRSSSHRSTATRKNGEDETSPFWPARRSAY</sequence>
<keyword evidence="3" id="KW-1185">Reference proteome</keyword>
<evidence type="ECO:0000256" key="1">
    <source>
        <dbReference type="SAM" id="MobiDB-lite"/>
    </source>
</evidence>
<dbReference type="GeneID" id="28974334"/>
<protein>
    <submittedName>
        <fullName evidence="2">Uncharacterized protein</fullName>
    </submittedName>
</protein>
<evidence type="ECO:0000313" key="3">
    <source>
        <dbReference type="Proteomes" id="UP000053890"/>
    </source>
</evidence>
<name>A0A194SDG6_RHOGW</name>
<accession>A0A194SDG6</accession>
<dbReference type="AlphaFoldDB" id="A0A194SDG6"/>
<dbReference type="RefSeq" id="XP_018273490.1">
    <property type="nucleotide sequence ID" value="XM_018413885.1"/>
</dbReference>